<dbReference type="Pfam" id="PF01535">
    <property type="entry name" value="PPR"/>
    <property type="match status" value="1"/>
</dbReference>
<evidence type="ECO:0000256" key="3">
    <source>
        <dbReference type="SAM" id="MobiDB-lite"/>
    </source>
</evidence>
<feature type="repeat" description="PPR" evidence="2">
    <location>
        <begin position="327"/>
        <end position="361"/>
    </location>
</feature>
<dbReference type="NCBIfam" id="TIGR00756">
    <property type="entry name" value="PPR"/>
    <property type="match status" value="1"/>
</dbReference>
<feature type="region of interest" description="Disordered" evidence="3">
    <location>
        <begin position="657"/>
        <end position="680"/>
    </location>
</feature>
<reference evidence="4 5" key="1">
    <citation type="submission" date="2014-06" db="EMBL/GenBank/DDBJ databases">
        <title>Evolutionary Origins and Diversification of the Mycorrhizal Mutualists.</title>
        <authorList>
            <consortium name="DOE Joint Genome Institute"/>
            <consortium name="Mycorrhizal Genomics Consortium"/>
            <person name="Kohler A."/>
            <person name="Kuo A."/>
            <person name="Nagy L.G."/>
            <person name="Floudas D."/>
            <person name="Copeland A."/>
            <person name="Barry K.W."/>
            <person name="Cichocki N."/>
            <person name="Veneault-Fourrey C."/>
            <person name="LaButti K."/>
            <person name="Lindquist E.A."/>
            <person name="Lipzen A."/>
            <person name="Lundell T."/>
            <person name="Morin E."/>
            <person name="Murat C."/>
            <person name="Riley R."/>
            <person name="Ohm R."/>
            <person name="Sun H."/>
            <person name="Tunlid A."/>
            <person name="Henrissat B."/>
            <person name="Grigoriev I.V."/>
            <person name="Hibbett D.S."/>
            <person name="Martin F."/>
        </authorList>
    </citation>
    <scope>NUCLEOTIDE SEQUENCE [LARGE SCALE GENOMIC DNA]</scope>
    <source>
        <strain evidence="4 5">SS14</strain>
    </source>
</reference>
<name>A0A0C9TSF1_SPHS4</name>
<gene>
    <name evidence="4" type="ORF">M422DRAFT_52541</name>
</gene>
<dbReference type="AlphaFoldDB" id="A0A0C9TSF1"/>
<dbReference type="PANTHER" id="PTHR47942">
    <property type="entry name" value="TETRATRICOPEPTIDE REPEAT (TPR)-LIKE SUPERFAMILY PROTEIN-RELATED"/>
    <property type="match status" value="1"/>
</dbReference>
<dbReference type="HOGENOM" id="CLU_416885_0_0_1"/>
<dbReference type="Gene3D" id="1.25.40.10">
    <property type="entry name" value="Tetratricopeptide repeat domain"/>
    <property type="match status" value="2"/>
</dbReference>
<evidence type="ECO:0000313" key="5">
    <source>
        <dbReference type="Proteomes" id="UP000054279"/>
    </source>
</evidence>
<dbReference type="EMBL" id="KN837216">
    <property type="protein sequence ID" value="KIJ33208.1"/>
    <property type="molecule type" value="Genomic_DNA"/>
</dbReference>
<dbReference type="InterPro" id="IPR002885">
    <property type="entry name" value="PPR_rpt"/>
</dbReference>
<protein>
    <submittedName>
        <fullName evidence="4">Unplaced genomic scaffold SPHSTscaffold_141, whole genome shotgun sequence</fullName>
    </submittedName>
</protein>
<dbReference type="OrthoDB" id="185373at2759"/>
<dbReference type="InterPro" id="IPR051222">
    <property type="entry name" value="PPR/CCM1_RNA-binding"/>
</dbReference>
<dbReference type="PROSITE" id="PS51375">
    <property type="entry name" value="PPR"/>
    <property type="match status" value="1"/>
</dbReference>
<dbReference type="InterPro" id="IPR011990">
    <property type="entry name" value="TPR-like_helical_dom_sf"/>
</dbReference>
<feature type="region of interest" description="Disordered" evidence="3">
    <location>
        <begin position="234"/>
        <end position="261"/>
    </location>
</feature>
<keyword evidence="5" id="KW-1185">Reference proteome</keyword>
<organism evidence="4 5">
    <name type="scientific">Sphaerobolus stellatus (strain SS14)</name>
    <dbReference type="NCBI Taxonomy" id="990650"/>
    <lineage>
        <taxon>Eukaryota</taxon>
        <taxon>Fungi</taxon>
        <taxon>Dikarya</taxon>
        <taxon>Basidiomycota</taxon>
        <taxon>Agaricomycotina</taxon>
        <taxon>Agaricomycetes</taxon>
        <taxon>Phallomycetidae</taxon>
        <taxon>Geastrales</taxon>
        <taxon>Sphaerobolaceae</taxon>
        <taxon>Sphaerobolus</taxon>
    </lineage>
</organism>
<accession>A0A0C9TSF1</accession>
<dbReference type="PANTHER" id="PTHR47942:SF63">
    <property type="entry name" value="PENTATRICOPEPTIDE REPEAT-CONTAINING PROTEIN"/>
    <property type="match status" value="1"/>
</dbReference>
<sequence>MLRSSQIVSQVAKRIAPLRHIPLKRDVQPKGGLRLPFTFSRVVEQKLPKWSWRMLLAMQRYLIQGENDKAIGIFARRMERVQPPKEESQDYYERAVSLFTHAWDFENAVNLVNKMIEEGLELKPSVCMTLLRGMRHQNPEHVEQVLKMFTSGAVQLDDYAFKAILDYMVLHRESADKIEKTFMIYKESRGEQWTAPASLYGLVIHALSTAGEFDRARSWLEEFRTMARLLPLTSPGRVDPANSATESEPDASAKYEKVKDQPQRKYVPISSLVESKLHLRYDSPRPREAPCYPFTAMVYGYSKSPNPLPDELQWLFDSMREDNVNPDVEMCNILISTFFRWGWHDRALAVYDSMVSPSKFPLPNASTFRKMFIGLNPILMKTVEQRNILQAMNPRSLFRQMVTLDLMRTTRASPQRSIRSKSNIISTATYNAALGTFVASHDYAGAWVLLSYYSTHHLIPDKVTVRNVVLGLLRRIQLETHRGKLRHVLWTDRFFGIHRSRTIGDVNRVLLADRLYTIARKESAEREEQPQLFPTYIIGSPLLGKEDRRELEFLATLLRAALRAELGFMPDDYSLWMRSNVTSAYLDALNAMTPAGRVRRWSRDLAHYRKISAVPNQDLLAISTSVSPFPLIPDIHAGMDVDNAIEELNSENVASNHASGFDENEEQNTESIISDDIGDVADTDRNEEQNIKSLEVSDNNIGDSNCTEKNEEKISENVVFIDPTDKNRSQ</sequence>
<evidence type="ECO:0000313" key="4">
    <source>
        <dbReference type="EMBL" id="KIJ33208.1"/>
    </source>
</evidence>
<evidence type="ECO:0000256" key="2">
    <source>
        <dbReference type="PROSITE-ProRule" id="PRU00708"/>
    </source>
</evidence>
<proteinExistence type="predicted"/>
<dbReference type="Proteomes" id="UP000054279">
    <property type="component" value="Unassembled WGS sequence"/>
</dbReference>
<keyword evidence="1" id="KW-0677">Repeat</keyword>
<evidence type="ECO:0000256" key="1">
    <source>
        <dbReference type="ARBA" id="ARBA00022737"/>
    </source>
</evidence>
<feature type="compositionally biased region" description="Basic and acidic residues" evidence="3">
    <location>
        <begin position="251"/>
        <end position="261"/>
    </location>
</feature>